<dbReference type="OrthoDB" id="10069709at2759"/>
<evidence type="ECO:0000313" key="3">
    <source>
        <dbReference type="Proteomes" id="UP000194236"/>
    </source>
</evidence>
<evidence type="ECO:0000256" key="1">
    <source>
        <dbReference type="SAM" id="MobiDB-lite"/>
    </source>
</evidence>
<gene>
    <name evidence="2" type="ORF">BLA29_000152</name>
</gene>
<feature type="compositionally biased region" description="Low complexity" evidence="1">
    <location>
        <begin position="1"/>
        <end position="26"/>
    </location>
</feature>
<feature type="non-terminal residue" evidence="2">
    <location>
        <position position="1"/>
    </location>
</feature>
<organism evidence="2 3">
    <name type="scientific">Euroglyphus maynei</name>
    <name type="common">Mayne's house dust mite</name>
    <dbReference type="NCBI Taxonomy" id="6958"/>
    <lineage>
        <taxon>Eukaryota</taxon>
        <taxon>Metazoa</taxon>
        <taxon>Ecdysozoa</taxon>
        <taxon>Arthropoda</taxon>
        <taxon>Chelicerata</taxon>
        <taxon>Arachnida</taxon>
        <taxon>Acari</taxon>
        <taxon>Acariformes</taxon>
        <taxon>Sarcoptiformes</taxon>
        <taxon>Astigmata</taxon>
        <taxon>Psoroptidia</taxon>
        <taxon>Analgoidea</taxon>
        <taxon>Pyroglyphidae</taxon>
        <taxon>Pyroglyphinae</taxon>
        <taxon>Euroglyphus</taxon>
    </lineage>
</organism>
<dbReference type="Proteomes" id="UP000194236">
    <property type="component" value="Unassembled WGS sequence"/>
</dbReference>
<comment type="caution">
    <text evidence="2">The sequence shown here is derived from an EMBL/GenBank/DDBJ whole genome shotgun (WGS) entry which is preliminary data.</text>
</comment>
<keyword evidence="3" id="KW-1185">Reference proteome</keyword>
<proteinExistence type="predicted"/>
<reference evidence="2 3" key="1">
    <citation type="submission" date="2017-03" db="EMBL/GenBank/DDBJ databases">
        <title>Genome Survey of Euroglyphus maynei.</title>
        <authorList>
            <person name="Arlian L.G."/>
            <person name="Morgan M.S."/>
            <person name="Rider S.D."/>
        </authorList>
    </citation>
    <scope>NUCLEOTIDE SEQUENCE [LARGE SCALE GENOMIC DNA]</scope>
    <source>
        <strain evidence="2">Arlian Lab</strain>
        <tissue evidence="2">Whole body</tissue>
    </source>
</reference>
<accession>A0A1Y3BSZ0</accession>
<feature type="region of interest" description="Disordered" evidence="1">
    <location>
        <begin position="80"/>
        <end position="136"/>
    </location>
</feature>
<feature type="region of interest" description="Disordered" evidence="1">
    <location>
        <begin position="1"/>
        <end position="42"/>
    </location>
</feature>
<evidence type="ECO:0000313" key="2">
    <source>
        <dbReference type="EMBL" id="OTF83892.1"/>
    </source>
</evidence>
<dbReference type="EMBL" id="MUJZ01001706">
    <property type="protein sequence ID" value="OTF83892.1"/>
    <property type="molecule type" value="Genomic_DNA"/>
</dbReference>
<protein>
    <submittedName>
        <fullName evidence="2">Uncharacterized protein</fullName>
    </submittedName>
</protein>
<name>A0A1Y3BSZ0_EURMA</name>
<dbReference type="AlphaFoldDB" id="A0A1Y3BSZ0"/>
<sequence length="424" mass="45726">HQSSNLVNNSQQQQQQLSSPNSSRNNAFIFQPISPRNTPTIQENSTLDMNIFSNNNNGTKIMPVTSQHKHIQTGNVSNISAAQSQPSSEANSPFVSPRNTPVSLPRSRNNSGQSVYSSYGAASQRQTPASLQNFDSGVSSISSSPFISPQSTPIPTTCLQRINQNNNLRNVSSQAVRVRHSSGPGGPISNRTQLANLMNYNRSNSLSPMVISDNCFANTFDSIINDECLKSSSTNEFINHMPLQQQQHQLPLPNTVMMTNNNISKSYPATPICTDMNFKFSNNNNQLTNDNLVQINDDVDLLQSTLDDLLSNNDQDVIQSGQDLIVSSVQPGVGGDPLPTNGDGIDCSSKESNGIINGGNVGGGGVGDCSTGSVFNDDLLIDDTEQFQTLDAFHDCDNDFNNIDLVDQNVVVSAYGGGDNDFTV</sequence>